<evidence type="ECO:0000256" key="5">
    <source>
        <dbReference type="ARBA" id="ARBA00023242"/>
    </source>
</evidence>
<feature type="region of interest" description="Disordered" evidence="7">
    <location>
        <begin position="42"/>
        <end position="68"/>
    </location>
</feature>
<gene>
    <name evidence="8" type="ORF">Lalb_Chr22g0355701</name>
</gene>
<evidence type="ECO:0000313" key="8">
    <source>
        <dbReference type="EMBL" id="KAE9588473.1"/>
    </source>
</evidence>
<dbReference type="PANTHER" id="PTHR33347">
    <property type="entry name" value="OSJNBA0091C07.3 PROTEIN"/>
    <property type="match status" value="1"/>
</dbReference>
<feature type="region of interest" description="Disordered" evidence="7">
    <location>
        <begin position="88"/>
        <end position="115"/>
    </location>
</feature>
<keyword evidence="9" id="KW-1185">Reference proteome</keyword>
<keyword evidence="2" id="KW-0963">Cytoplasm</keyword>
<sequence length="178" mass="20243">MDISTSQYNSAATESGWTHYLDQSTFSENYFQDTNAITNYEQNSQKMEESEDLSMVSDASSGPPHYDDECYSENWYPNFSSISNYTKESQKKKKVKEYSKSQKPSTLDDTASSPLFNCSKESQKKQVSFSGNGAVENALDFSQCLSSTRIKRKPKFQKNFRGTQASEEPGCLNEEQRK</sequence>
<evidence type="ECO:0000256" key="3">
    <source>
        <dbReference type="ARBA" id="ARBA00022712"/>
    </source>
</evidence>
<organism evidence="8 9">
    <name type="scientific">Lupinus albus</name>
    <name type="common">White lupine</name>
    <name type="synonym">Lupinus termis</name>
    <dbReference type="NCBI Taxonomy" id="3870"/>
    <lineage>
        <taxon>Eukaryota</taxon>
        <taxon>Viridiplantae</taxon>
        <taxon>Streptophyta</taxon>
        <taxon>Embryophyta</taxon>
        <taxon>Tracheophyta</taxon>
        <taxon>Spermatophyta</taxon>
        <taxon>Magnoliopsida</taxon>
        <taxon>eudicotyledons</taxon>
        <taxon>Gunneridae</taxon>
        <taxon>Pentapetalae</taxon>
        <taxon>rosids</taxon>
        <taxon>fabids</taxon>
        <taxon>Fabales</taxon>
        <taxon>Fabaceae</taxon>
        <taxon>Papilionoideae</taxon>
        <taxon>50 kb inversion clade</taxon>
        <taxon>genistoids sensu lato</taxon>
        <taxon>core genistoids</taxon>
        <taxon>Genisteae</taxon>
        <taxon>Lupinus</taxon>
    </lineage>
</organism>
<keyword evidence="3" id="KW-0203">Cytokinin biosynthesis</keyword>
<evidence type="ECO:0000313" key="9">
    <source>
        <dbReference type="Proteomes" id="UP000447434"/>
    </source>
</evidence>
<dbReference type="InterPro" id="IPR044670">
    <property type="entry name" value="SOFL"/>
</dbReference>
<keyword evidence="4" id="KW-0932">Cytokinin signaling pathway</keyword>
<proteinExistence type="inferred from homology"/>
<comment type="similarity">
    <text evidence="6">Belongs to the SOFL plant protein family.</text>
</comment>
<dbReference type="GO" id="GO:0005737">
    <property type="term" value="C:cytoplasm"/>
    <property type="evidence" value="ECO:0007669"/>
    <property type="project" value="UniProtKB-SubCell"/>
</dbReference>
<dbReference type="Proteomes" id="UP000447434">
    <property type="component" value="Chromosome 22"/>
</dbReference>
<name>A0A6A4N8P2_LUPAL</name>
<dbReference type="PANTHER" id="PTHR33347:SF38">
    <property type="match status" value="1"/>
</dbReference>
<reference evidence="9" key="1">
    <citation type="journal article" date="2020" name="Nat. Commun.">
        <title>Genome sequence of the cluster root forming white lupin.</title>
        <authorList>
            <person name="Hufnagel B."/>
            <person name="Marques A."/>
            <person name="Soriano A."/>
            <person name="Marques L."/>
            <person name="Divol F."/>
            <person name="Doumas P."/>
            <person name="Sallet E."/>
            <person name="Mancinotti D."/>
            <person name="Carrere S."/>
            <person name="Marande W."/>
            <person name="Arribat S."/>
            <person name="Keller J."/>
            <person name="Huneau C."/>
            <person name="Blein T."/>
            <person name="Aime D."/>
            <person name="Laguerre M."/>
            <person name="Taylor J."/>
            <person name="Schubert V."/>
            <person name="Nelson M."/>
            <person name="Geu-Flores F."/>
            <person name="Crespi M."/>
            <person name="Gallardo-Guerrero K."/>
            <person name="Delaux P.-M."/>
            <person name="Salse J."/>
            <person name="Berges H."/>
            <person name="Guyot R."/>
            <person name="Gouzy J."/>
            <person name="Peret B."/>
        </authorList>
    </citation>
    <scope>NUCLEOTIDE SEQUENCE [LARGE SCALE GENOMIC DNA]</scope>
    <source>
        <strain evidence="9">cv. Amiga</strain>
    </source>
</reference>
<dbReference type="AlphaFoldDB" id="A0A6A4N8P2"/>
<comment type="caution">
    <text evidence="8">The sequence shown here is derived from an EMBL/GenBank/DDBJ whole genome shotgun (WGS) entry which is preliminary data.</text>
</comment>
<evidence type="ECO:0000256" key="4">
    <source>
        <dbReference type="ARBA" id="ARBA00022864"/>
    </source>
</evidence>
<comment type="subcellular location">
    <subcellularLocation>
        <location evidence="1">Cytoplasm</location>
    </subcellularLocation>
</comment>
<dbReference type="EMBL" id="WOCE01000022">
    <property type="protein sequence ID" value="KAE9588473.1"/>
    <property type="molecule type" value="Genomic_DNA"/>
</dbReference>
<evidence type="ECO:0000256" key="1">
    <source>
        <dbReference type="ARBA" id="ARBA00004496"/>
    </source>
</evidence>
<keyword evidence="5" id="KW-0539">Nucleus</keyword>
<feature type="region of interest" description="Disordered" evidence="7">
    <location>
        <begin position="155"/>
        <end position="178"/>
    </location>
</feature>
<dbReference type="GO" id="GO:0009691">
    <property type="term" value="P:cytokinin biosynthetic process"/>
    <property type="evidence" value="ECO:0007669"/>
    <property type="project" value="UniProtKB-KW"/>
</dbReference>
<evidence type="ECO:0000256" key="2">
    <source>
        <dbReference type="ARBA" id="ARBA00022490"/>
    </source>
</evidence>
<accession>A0A6A4N8P2</accession>
<feature type="compositionally biased region" description="Polar residues" evidence="7">
    <location>
        <begin position="104"/>
        <end position="115"/>
    </location>
</feature>
<evidence type="ECO:0000256" key="6">
    <source>
        <dbReference type="ARBA" id="ARBA00024199"/>
    </source>
</evidence>
<protein>
    <submittedName>
        <fullName evidence="8">Uncharacterized protein</fullName>
    </submittedName>
</protein>
<evidence type="ECO:0000256" key="7">
    <source>
        <dbReference type="SAM" id="MobiDB-lite"/>
    </source>
</evidence>
<dbReference type="GO" id="GO:0009736">
    <property type="term" value="P:cytokinin-activated signaling pathway"/>
    <property type="evidence" value="ECO:0007669"/>
    <property type="project" value="UniProtKB-KW"/>
</dbReference>
<dbReference type="OrthoDB" id="759087at2759"/>